<dbReference type="Proteomes" id="UP000006048">
    <property type="component" value="Chromosome"/>
</dbReference>
<dbReference type="PATRIC" id="fig|869212.3.peg.2621"/>
<evidence type="ECO:0000313" key="8">
    <source>
        <dbReference type="Proteomes" id="UP000006048"/>
    </source>
</evidence>
<feature type="transmembrane region" description="Helical" evidence="5">
    <location>
        <begin position="123"/>
        <end position="142"/>
    </location>
</feature>
<keyword evidence="8" id="KW-1185">Reference proteome</keyword>
<accession>I4B7I6</accession>
<evidence type="ECO:0000256" key="2">
    <source>
        <dbReference type="ARBA" id="ARBA00022692"/>
    </source>
</evidence>
<feature type="transmembrane region" description="Helical" evidence="5">
    <location>
        <begin position="303"/>
        <end position="323"/>
    </location>
</feature>
<dbReference type="EMBL" id="CP002959">
    <property type="protein sequence ID" value="AFM13243.1"/>
    <property type="molecule type" value="Genomic_DNA"/>
</dbReference>
<organism evidence="7 8">
    <name type="scientific">Turneriella parva (strain ATCC BAA-1111 / DSM 21527 / NCTC 11395 / H)</name>
    <name type="common">Leptospira parva</name>
    <dbReference type="NCBI Taxonomy" id="869212"/>
    <lineage>
        <taxon>Bacteria</taxon>
        <taxon>Pseudomonadati</taxon>
        <taxon>Spirochaetota</taxon>
        <taxon>Spirochaetia</taxon>
        <taxon>Leptospirales</taxon>
        <taxon>Leptospiraceae</taxon>
        <taxon>Turneriella</taxon>
    </lineage>
</organism>
<feature type="transmembrane region" description="Helical" evidence="5">
    <location>
        <begin position="259"/>
        <end position="282"/>
    </location>
</feature>
<dbReference type="Pfam" id="PF00916">
    <property type="entry name" value="Sulfate_transp"/>
    <property type="match status" value="1"/>
</dbReference>
<keyword evidence="4 5" id="KW-0472">Membrane</keyword>
<dbReference type="AlphaFoldDB" id="I4B7I6"/>
<dbReference type="InterPro" id="IPR011547">
    <property type="entry name" value="SLC26A/SulP_dom"/>
</dbReference>
<evidence type="ECO:0000256" key="3">
    <source>
        <dbReference type="ARBA" id="ARBA00022989"/>
    </source>
</evidence>
<protein>
    <submittedName>
        <fullName evidence="7">Sulfate transporter</fullName>
    </submittedName>
</protein>
<dbReference type="RefSeq" id="WP_014803748.1">
    <property type="nucleotide sequence ID" value="NC_018020.1"/>
</dbReference>
<dbReference type="InterPro" id="IPR002645">
    <property type="entry name" value="STAS_dom"/>
</dbReference>
<feature type="transmembrane region" description="Helical" evidence="5">
    <location>
        <begin position="96"/>
        <end position="116"/>
    </location>
</feature>
<keyword evidence="3 5" id="KW-1133">Transmembrane helix</keyword>
<keyword evidence="2 5" id="KW-0812">Transmembrane</keyword>
<dbReference type="Pfam" id="PF01740">
    <property type="entry name" value="STAS"/>
    <property type="match status" value="1"/>
</dbReference>
<dbReference type="PANTHER" id="PTHR11814">
    <property type="entry name" value="SULFATE TRANSPORTER"/>
    <property type="match status" value="1"/>
</dbReference>
<evidence type="ECO:0000256" key="4">
    <source>
        <dbReference type="ARBA" id="ARBA00023136"/>
    </source>
</evidence>
<dbReference type="InterPro" id="IPR036513">
    <property type="entry name" value="STAS_dom_sf"/>
</dbReference>
<dbReference type="SUPFAM" id="SSF52091">
    <property type="entry name" value="SpoIIaa-like"/>
    <property type="match status" value="1"/>
</dbReference>
<dbReference type="STRING" id="869212.Turpa_2603"/>
<evidence type="ECO:0000313" key="7">
    <source>
        <dbReference type="EMBL" id="AFM13243.1"/>
    </source>
</evidence>
<dbReference type="KEGG" id="tpx:Turpa_2603"/>
<evidence type="ECO:0000259" key="6">
    <source>
        <dbReference type="PROSITE" id="PS50801"/>
    </source>
</evidence>
<evidence type="ECO:0000256" key="5">
    <source>
        <dbReference type="SAM" id="Phobius"/>
    </source>
</evidence>
<reference evidence="7 8" key="1">
    <citation type="submission" date="2012-06" db="EMBL/GenBank/DDBJ databases">
        <title>The complete chromosome of genome of Turneriella parva DSM 21527.</title>
        <authorList>
            <consortium name="US DOE Joint Genome Institute (JGI-PGF)"/>
            <person name="Lucas S."/>
            <person name="Han J."/>
            <person name="Lapidus A."/>
            <person name="Bruce D."/>
            <person name="Goodwin L."/>
            <person name="Pitluck S."/>
            <person name="Peters L."/>
            <person name="Kyrpides N."/>
            <person name="Mavromatis K."/>
            <person name="Ivanova N."/>
            <person name="Mikhailova N."/>
            <person name="Chertkov O."/>
            <person name="Detter J.C."/>
            <person name="Tapia R."/>
            <person name="Han C."/>
            <person name="Land M."/>
            <person name="Hauser L."/>
            <person name="Markowitz V."/>
            <person name="Cheng J.-F."/>
            <person name="Hugenholtz P."/>
            <person name="Woyke T."/>
            <person name="Wu D."/>
            <person name="Gronow S."/>
            <person name="Wellnitz S."/>
            <person name="Brambilla E."/>
            <person name="Klenk H.-P."/>
            <person name="Eisen J.A."/>
        </authorList>
    </citation>
    <scope>NUCLEOTIDE SEQUENCE [LARGE SCALE GENOMIC DNA]</scope>
    <source>
        <strain evidence="8">ATCC BAA-1111 / DSM 21527 / NCTC 11395 / H</strain>
    </source>
</reference>
<dbReference type="GO" id="GO:0055085">
    <property type="term" value="P:transmembrane transport"/>
    <property type="evidence" value="ECO:0007669"/>
    <property type="project" value="InterPro"/>
</dbReference>
<feature type="domain" description="STAS" evidence="6">
    <location>
        <begin position="439"/>
        <end position="532"/>
    </location>
</feature>
<comment type="subcellular location">
    <subcellularLocation>
        <location evidence="1">Membrane</location>
        <topology evidence="1">Multi-pass membrane protein</topology>
    </subcellularLocation>
</comment>
<feature type="transmembrane region" description="Helical" evidence="5">
    <location>
        <begin position="177"/>
        <end position="193"/>
    </location>
</feature>
<evidence type="ECO:0000256" key="1">
    <source>
        <dbReference type="ARBA" id="ARBA00004141"/>
    </source>
</evidence>
<dbReference type="OrthoDB" id="9769739at2"/>
<feature type="transmembrane region" description="Helical" evidence="5">
    <location>
        <begin position="67"/>
        <end position="84"/>
    </location>
</feature>
<feature type="transmembrane region" description="Helical" evidence="5">
    <location>
        <begin position="202"/>
        <end position="219"/>
    </location>
</feature>
<proteinExistence type="predicted"/>
<dbReference type="InterPro" id="IPR001902">
    <property type="entry name" value="SLC26A/SulP_fam"/>
</dbReference>
<sequence>MKPFIDLKKFWKSDLTSGFVLSLIALPLCIGIAGASIGNGSLSPAVSGLISAIVGGLVVSRLSGANVAIHGPAAGLIVIVQHGIDSLGDGDAKAGFQRFLAAMTIAGALQIITGLLKFARYAALFPVNVIHGMLAAIGVIIISKQVHIALGVTPAAKSPLGLFAEVPQSVSLMNPEIAMIGFAALVVMIVFMVSKSKILKKVPAPLVAVVLAALIGVWFDLRHTHHYFFMGKDFVLGENYLVTLPASIIDALPRPDFSVIFSGKSLLVIFAIYFVASLESLLSANAVDKLDLDKRATNLNKEIVANGVGNMLLGFIGGLPIIAEIVRSSANVANGAKTQWSNFFHGLFLAVFLFMIPGIIHLIPNAALAGILIIVGFRLARPSEFRHAFDAGIEQLVIFLTTLLVTLLVDLLAGIGAGLAMKLFVLIIRGVKFKELFRLQFEVKETENQVLLVPRGSLIFTNLLSLTDSVRAYTKTKSVAIDFAGVEYIDHTSMAALVDLVHGKQAAGKQLEMRNIDLLKPYSSHPAAARRA</sequence>
<dbReference type="PROSITE" id="PS50801">
    <property type="entry name" value="STAS"/>
    <property type="match status" value="1"/>
</dbReference>
<feature type="transmembrane region" description="Helical" evidence="5">
    <location>
        <begin position="343"/>
        <end position="376"/>
    </location>
</feature>
<dbReference type="HOGENOM" id="CLU_003182_11_1_12"/>
<name>I4B7I6_TURPD</name>
<gene>
    <name evidence="7" type="ordered locus">Turpa_2603</name>
</gene>
<dbReference type="Gene3D" id="3.30.750.24">
    <property type="entry name" value="STAS domain"/>
    <property type="match status" value="1"/>
</dbReference>
<dbReference type="GO" id="GO:0016020">
    <property type="term" value="C:membrane"/>
    <property type="evidence" value="ECO:0007669"/>
    <property type="project" value="UniProtKB-SubCell"/>
</dbReference>